<dbReference type="Proteomes" id="UP000007800">
    <property type="component" value="Unassembled WGS sequence"/>
</dbReference>
<evidence type="ECO:0000256" key="1">
    <source>
        <dbReference type="SAM" id="SignalP"/>
    </source>
</evidence>
<evidence type="ECO:0000313" key="2">
    <source>
        <dbReference type="EMBL" id="EER19587.1"/>
    </source>
</evidence>
<dbReference type="GeneID" id="9057426"/>
<feature type="signal peptide" evidence="1">
    <location>
        <begin position="1"/>
        <end position="21"/>
    </location>
</feature>
<proteinExistence type="predicted"/>
<keyword evidence="3" id="KW-1185">Reference proteome</keyword>
<feature type="chain" id="PRO_5002953770" evidence="1">
    <location>
        <begin position="22"/>
        <end position="109"/>
    </location>
</feature>
<protein>
    <submittedName>
        <fullName evidence="2">Uncharacterized protein</fullName>
    </submittedName>
</protein>
<dbReference type="OrthoDB" id="10550438at2759"/>
<dbReference type="InParanoid" id="C5K7Q2"/>
<dbReference type="AlphaFoldDB" id="C5K7Q2"/>
<organism evidence="3">
    <name type="scientific">Perkinsus marinus (strain ATCC 50983 / TXsc)</name>
    <dbReference type="NCBI Taxonomy" id="423536"/>
    <lineage>
        <taxon>Eukaryota</taxon>
        <taxon>Sar</taxon>
        <taxon>Alveolata</taxon>
        <taxon>Perkinsozoa</taxon>
        <taxon>Perkinsea</taxon>
        <taxon>Perkinsida</taxon>
        <taxon>Perkinsidae</taxon>
        <taxon>Perkinsus</taxon>
    </lineage>
</organism>
<evidence type="ECO:0000313" key="3">
    <source>
        <dbReference type="Proteomes" id="UP000007800"/>
    </source>
</evidence>
<name>C5K7Q2_PERM5</name>
<reference evidence="2 3" key="1">
    <citation type="submission" date="2008-07" db="EMBL/GenBank/DDBJ databases">
        <authorList>
            <person name="El-Sayed N."/>
            <person name="Caler E."/>
            <person name="Inman J."/>
            <person name="Amedeo P."/>
            <person name="Hass B."/>
            <person name="Wortman J."/>
        </authorList>
    </citation>
    <scope>NUCLEOTIDE SEQUENCE [LARGE SCALE GENOMIC DNA]</scope>
    <source>
        <strain evidence="3">ATCC 50983 / TXsc</strain>
    </source>
</reference>
<accession>C5K7Q2</accession>
<sequence length="109" mass="12201">MKTMIHRFCILLGIVVFGTMGSRNGDEVIVPLDCLTFCDFAADGLCTKTGQTRVGCRCNIFPQRCRDMYYVNPPKKGPLEICLSSPRNPDCDRLPNTPVYCNCSLKSRC</sequence>
<dbReference type="RefSeq" id="XP_002787791.1">
    <property type="nucleotide sequence ID" value="XM_002787745.1"/>
</dbReference>
<gene>
    <name evidence="2" type="ORF">Pmar_PMAR012569</name>
</gene>
<dbReference type="EMBL" id="GG671079">
    <property type="protein sequence ID" value="EER19587.1"/>
    <property type="molecule type" value="Genomic_DNA"/>
</dbReference>
<keyword evidence="1" id="KW-0732">Signal</keyword>